<dbReference type="InterPro" id="IPR029058">
    <property type="entry name" value="AB_hydrolase_fold"/>
</dbReference>
<reference evidence="1" key="1">
    <citation type="submission" date="2021-12" db="EMBL/GenBank/DDBJ databases">
        <authorList>
            <person name="King R."/>
        </authorList>
    </citation>
    <scope>NUCLEOTIDE SEQUENCE</scope>
</reference>
<dbReference type="OrthoDB" id="9974421at2759"/>
<evidence type="ECO:0000313" key="1">
    <source>
        <dbReference type="EMBL" id="CAH0555555.1"/>
    </source>
</evidence>
<dbReference type="Gene3D" id="3.40.50.1820">
    <property type="entry name" value="alpha/beta hydrolase"/>
    <property type="match status" value="1"/>
</dbReference>
<organism evidence="1 2">
    <name type="scientific">Brassicogethes aeneus</name>
    <name type="common">Rape pollen beetle</name>
    <name type="synonym">Meligethes aeneus</name>
    <dbReference type="NCBI Taxonomy" id="1431903"/>
    <lineage>
        <taxon>Eukaryota</taxon>
        <taxon>Metazoa</taxon>
        <taxon>Ecdysozoa</taxon>
        <taxon>Arthropoda</taxon>
        <taxon>Hexapoda</taxon>
        <taxon>Insecta</taxon>
        <taxon>Pterygota</taxon>
        <taxon>Neoptera</taxon>
        <taxon>Endopterygota</taxon>
        <taxon>Coleoptera</taxon>
        <taxon>Polyphaga</taxon>
        <taxon>Cucujiformia</taxon>
        <taxon>Nitidulidae</taxon>
        <taxon>Meligethinae</taxon>
        <taxon>Brassicogethes</taxon>
    </lineage>
</organism>
<dbReference type="AlphaFoldDB" id="A0A9P0B4Y9"/>
<dbReference type="Proteomes" id="UP001154078">
    <property type="component" value="Chromosome 4"/>
</dbReference>
<name>A0A9P0B4Y9_BRAAE</name>
<gene>
    <name evidence="1" type="ORF">MELIAE_LOCUS6900</name>
</gene>
<keyword evidence="2" id="KW-1185">Reference proteome</keyword>
<dbReference type="PANTHER" id="PTHR11005">
    <property type="entry name" value="LYSOSOMAL ACID LIPASE-RELATED"/>
    <property type="match status" value="1"/>
</dbReference>
<evidence type="ECO:0000313" key="2">
    <source>
        <dbReference type="Proteomes" id="UP001154078"/>
    </source>
</evidence>
<protein>
    <submittedName>
        <fullName evidence="1">Uncharacterized protein</fullName>
    </submittedName>
</protein>
<accession>A0A9P0B4Y9</accession>
<dbReference type="SUPFAM" id="SSF53474">
    <property type="entry name" value="alpha/beta-Hydrolases"/>
    <property type="match status" value="1"/>
</dbReference>
<proteinExistence type="predicted"/>
<sequence>MGTSIAGVYSSTLKDHAKKYLKKIVVISPVIFMKNTRGLLPTVAPLVELILQKLQALGLNRLFVKGSLERIIVENICVRTNKFLGICNALVNYFNGPSDQKPRDFSKEFLREWPDDVSVKTLRHFAQTISSGGKAPLFNYGAKYNNYLYKSSVPPEYDISGIQIPFHIVYGGRDSLAPKEDAELLYNTLTSEKTIHGVPHFNHVDFMFANNVVNDFFVYLLELLNK</sequence>
<dbReference type="EMBL" id="OV121135">
    <property type="protein sequence ID" value="CAH0555555.1"/>
    <property type="molecule type" value="Genomic_DNA"/>
</dbReference>